<dbReference type="PANTHER" id="PTHR43418:SF8">
    <property type="entry name" value="SYNTHASE COMPONENT II, PUTATIVE-RELATED"/>
    <property type="match status" value="1"/>
</dbReference>
<dbReference type="PRINTS" id="PR00099">
    <property type="entry name" value="CPSGATASE"/>
</dbReference>
<accession>A0ABS1YCC4</accession>
<dbReference type="NCBIfam" id="TIGR00566">
    <property type="entry name" value="trpG_papA"/>
    <property type="match status" value="1"/>
</dbReference>
<dbReference type="Proteomes" id="UP000622245">
    <property type="component" value="Unassembled WGS sequence"/>
</dbReference>
<protein>
    <submittedName>
        <fullName evidence="3">Aminodeoxychorismate/anthranilate synthase component II</fullName>
    </submittedName>
</protein>
<dbReference type="EMBL" id="JAEVHL010000016">
    <property type="protein sequence ID" value="MBM0275010.1"/>
    <property type="molecule type" value="Genomic_DNA"/>
</dbReference>
<dbReference type="InterPro" id="IPR006221">
    <property type="entry name" value="TrpG/PapA_dom"/>
</dbReference>
<evidence type="ECO:0000313" key="4">
    <source>
        <dbReference type="Proteomes" id="UP000622245"/>
    </source>
</evidence>
<dbReference type="InterPro" id="IPR050472">
    <property type="entry name" value="Anth_synth/Amidotransfase"/>
</dbReference>
<dbReference type="PANTHER" id="PTHR43418">
    <property type="entry name" value="MULTIFUNCTIONAL TRYPTOPHAN BIOSYNTHESIS PROTEIN-RELATED"/>
    <property type="match status" value="1"/>
</dbReference>
<evidence type="ECO:0000313" key="3">
    <source>
        <dbReference type="EMBL" id="MBM0275010.1"/>
    </source>
</evidence>
<dbReference type="RefSeq" id="WP_203147418.1">
    <property type="nucleotide sequence ID" value="NZ_JAEVHL010000016.1"/>
</dbReference>
<dbReference type="InterPro" id="IPR029062">
    <property type="entry name" value="Class_I_gatase-like"/>
</dbReference>
<proteinExistence type="predicted"/>
<organism evidence="3 4">
    <name type="scientific">Micromonospora tarensis</name>
    <dbReference type="NCBI Taxonomy" id="2806100"/>
    <lineage>
        <taxon>Bacteria</taxon>
        <taxon>Bacillati</taxon>
        <taxon>Actinomycetota</taxon>
        <taxon>Actinomycetes</taxon>
        <taxon>Micromonosporales</taxon>
        <taxon>Micromonosporaceae</taxon>
        <taxon>Micromonospora</taxon>
    </lineage>
</organism>
<keyword evidence="4" id="KW-1185">Reference proteome</keyword>
<sequence>MSVLIVDNFDSFTYNLVHLVHRRQGKPVVVRNSAGPGQIPPGITHVILSPGPGSPTTPTDVGICTAVLDRAVRAKVPILGVCLGHQIVCTYFGGGIERLPAVRHGAVSRMRRTASGRLLSGLPHETDVMRYHSLHVAEATVPNELSVTAVAIDDGAVMTVEHDTLPVFGVQFHPESVATPQGAEIIRNFLAIRSGS</sequence>
<evidence type="ECO:0000259" key="2">
    <source>
        <dbReference type="Pfam" id="PF00117"/>
    </source>
</evidence>
<dbReference type="SUPFAM" id="SSF52317">
    <property type="entry name" value="Class I glutamine amidotransferase-like"/>
    <property type="match status" value="1"/>
</dbReference>
<dbReference type="Gene3D" id="3.40.50.880">
    <property type="match status" value="1"/>
</dbReference>
<gene>
    <name evidence="3" type="ORF">JM949_05840</name>
</gene>
<dbReference type="InterPro" id="IPR017926">
    <property type="entry name" value="GATASE"/>
</dbReference>
<evidence type="ECO:0000256" key="1">
    <source>
        <dbReference type="ARBA" id="ARBA00022962"/>
    </source>
</evidence>
<dbReference type="PROSITE" id="PS51273">
    <property type="entry name" value="GATASE_TYPE_1"/>
    <property type="match status" value="1"/>
</dbReference>
<dbReference type="Pfam" id="PF00117">
    <property type="entry name" value="GATase"/>
    <property type="match status" value="1"/>
</dbReference>
<dbReference type="PRINTS" id="PR00097">
    <property type="entry name" value="ANTSNTHASEII"/>
</dbReference>
<dbReference type="CDD" id="cd01743">
    <property type="entry name" value="GATase1_Anthranilate_Synthase"/>
    <property type="match status" value="1"/>
</dbReference>
<comment type="caution">
    <text evidence="3">The sequence shown here is derived from an EMBL/GenBank/DDBJ whole genome shotgun (WGS) entry which is preliminary data.</text>
</comment>
<dbReference type="PRINTS" id="PR00096">
    <property type="entry name" value="GATASE"/>
</dbReference>
<keyword evidence="1" id="KW-0315">Glutamine amidotransferase</keyword>
<feature type="domain" description="Glutamine amidotransferase" evidence="2">
    <location>
        <begin position="4"/>
        <end position="190"/>
    </location>
</feature>
<reference evidence="3 4" key="1">
    <citation type="submission" date="2021-01" db="EMBL/GenBank/DDBJ databases">
        <title>Draft genome sequence of Micromonospora sp. strain STR1s_6.</title>
        <authorList>
            <person name="Karlyshev A."/>
            <person name="Jawad R."/>
        </authorList>
    </citation>
    <scope>NUCLEOTIDE SEQUENCE [LARGE SCALE GENOMIC DNA]</scope>
    <source>
        <strain evidence="3 4">STR1S-6</strain>
    </source>
</reference>
<name>A0ABS1YCC4_9ACTN</name>